<dbReference type="EMBL" id="KU935715">
    <property type="protein sequence ID" value="AND75388.1"/>
    <property type="molecule type" value="Genomic_DNA"/>
</dbReference>
<proteinExistence type="predicted"/>
<evidence type="ECO:0000313" key="1">
    <source>
        <dbReference type="EMBL" id="AND75388.1"/>
    </source>
</evidence>
<protein>
    <submittedName>
        <fullName evidence="1">Uncharacterized protein</fullName>
    </submittedName>
</protein>
<dbReference type="Proteomes" id="UP000225947">
    <property type="component" value="Segment"/>
</dbReference>
<keyword evidence="2" id="KW-1185">Reference proteome</keyword>
<sequence>MAFLKSFKIKTTLLITHSFYQFLTKFNSRDFYFYSNDEGLYLGTRRPKKFSLDRYVIFYIDQTRFYLNSLDIEEGKYLYRKEPGVYVFLNSTFEEVIEIDCYDAIE</sequence>
<organism evidence="1 2">
    <name type="scientific">Acinetobacter phage vB_AbaM_ME3</name>
    <dbReference type="NCBI Taxonomy" id="1837876"/>
    <lineage>
        <taxon>Viruses</taxon>
        <taxon>Duplodnaviria</taxon>
        <taxon>Heunggongvirae</taxon>
        <taxon>Uroviricota</taxon>
        <taxon>Caudoviricetes</taxon>
        <taxon>Metrivirus</taxon>
        <taxon>Metrivirus ME3</taxon>
    </lineage>
</organism>
<reference evidence="2" key="1">
    <citation type="submission" date="2016-03" db="EMBL/GenBank/DDBJ databases">
        <title>Characterization of Acinetobacter baumannii phage vB_AbaM_ME3.</title>
        <authorList>
            <person name="Buttimer C.T.H."/>
            <person name="Elbreki M."/>
            <person name="Coffey A."/>
        </authorList>
    </citation>
    <scope>NUCLEOTIDE SEQUENCE [LARGE SCALE GENOMIC DNA]</scope>
</reference>
<name>A0A172Q0J7_9CAUD</name>
<gene>
    <name evidence="1" type="ORF">ME3_227</name>
</gene>
<evidence type="ECO:0000313" key="2">
    <source>
        <dbReference type="Proteomes" id="UP000225947"/>
    </source>
</evidence>
<accession>A0A172Q0J7</accession>